<dbReference type="GO" id="GO:0051083">
    <property type="term" value="P:'de novo' cotranslational protein folding"/>
    <property type="evidence" value="ECO:0007669"/>
    <property type="project" value="InterPro"/>
</dbReference>
<dbReference type="EMBL" id="BSYO01000010">
    <property type="protein sequence ID" value="GMH10240.1"/>
    <property type="molecule type" value="Genomic_DNA"/>
</dbReference>
<gene>
    <name evidence="3" type="ORF">Nepgr_012081</name>
</gene>
<dbReference type="GO" id="GO:0043022">
    <property type="term" value="F:ribosome binding"/>
    <property type="evidence" value="ECO:0007669"/>
    <property type="project" value="InterPro"/>
</dbReference>
<dbReference type="InterPro" id="IPR009057">
    <property type="entry name" value="Homeodomain-like_sf"/>
</dbReference>
<organism evidence="3 4">
    <name type="scientific">Nepenthes gracilis</name>
    <name type="common">Slender pitcher plant</name>
    <dbReference type="NCBI Taxonomy" id="150966"/>
    <lineage>
        <taxon>Eukaryota</taxon>
        <taxon>Viridiplantae</taxon>
        <taxon>Streptophyta</taxon>
        <taxon>Embryophyta</taxon>
        <taxon>Tracheophyta</taxon>
        <taxon>Spermatophyta</taxon>
        <taxon>Magnoliopsida</taxon>
        <taxon>eudicotyledons</taxon>
        <taxon>Gunneridae</taxon>
        <taxon>Pentapetalae</taxon>
        <taxon>Caryophyllales</taxon>
        <taxon>Nepenthaceae</taxon>
        <taxon>Nepenthes</taxon>
    </lineage>
</organism>
<dbReference type="Proteomes" id="UP001279734">
    <property type="component" value="Unassembled WGS sequence"/>
</dbReference>
<reference evidence="3" key="1">
    <citation type="submission" date="2023-05" db="EMBL/GenBank/DDBJ databases">
        <title>Nepenthes gracilis genome sequencing.</title>
        <authorList>
            <person name="Fukushima K."/>
        </authorList>
    </citation>
    <scope>NUCLEOTIDE SEQUENCE</scope>
    <source>
        <strain evidence="3">SING2019-196</strain>
    </source>
</reference>
<dbReference type="PROSITE" id="PS50090">
    <property type="entry name" value="MYB_LIKE"/>
    <property type="match status" value="1"/>
</dbReference>
<sequence length="304" mass="34513">MCALIDAYKRDPRILKRKEQERVEKQRKKQAKYSAKKLREEEAARAAEEERPRKQEEEKKAAEAVLHQKKVKEREKKLLRKERSRLRILATPFLSQHLLDLSEDDVESLCMSLDMGQLRYLCDKIDGRPREEQGKLLKNALRHHSNSEARTISQKKIPQQNDSVDTNGNIPVPESSSAAKEDDSKAASTGGLIHQPHITATAADSAASSALEKDTWSAVLERALVQALKAFPKDTPQRWERVAAAAPGKTINQCKKRFTSLKNFRNKKNAVQSGQQSDLVMPSGVSRTDSFEHRHSYSNIVDRR</sequence>
<feature type="compositionally biased region" description="Polar residues" evidence="1">
    <location>
        <begin position="148"/>
        <end position="169"/>
    </location>
</feature>
<dbReference type="SUPFAM" id="SSF46689">
    <property type="entry name" value="Homeodomain-like"/>
    <property type="match status" value="1"/>
</dbReference>
<feature type="region of interest" description="Disordered" evidence="1">
    <location>
        <begin position="267"/>
        <end position="287"/>
    </location>
</feature>
<dbReference type="AlphaFoldDB" id="A0AAD3SGA3"/>
<dbReference type="GO" id="GO:0005829">
    <property type="term" value="C:cytosol"/>
    <property type="evidence" value="ECO:0007669"/>
    <property type="project" value="TreeGrafter"/>
</dbReference>
<dbReference type="FunFam" id="1.10.10.60:FF:000416">
    <property type="entry name" value="Myb family transcription factor"/>
    <property type="match status" value="1"/>
</dbReference>
<feature type="compositionally biased region" description="Polar residues" evidence="1">
    <location>
        <begin position="269"/>
        <end position="278"/>
    </location>
</feature>
<dbReference type="InterPro" id="IPR044634">
    <property type="entry name" value="Zuotin/DnaJC2"/>
</dbReference>
<keyword evidence="4" id="KW-1185">Reference proteome</keyword>
<feature type="domain" description="Myb-like" evidence="2">
    <location>
        <begin position="208"/>
        <end position="262"/>
    </location>
</feature>
<dbReference type="PANTHER" id="PTHR43999:SF1">
    <property type="entry name" value="DNAJ HOMOLOG SUBFAMILY C MEMBER 2"/>
    <property type="match status" value="1"/>
</dbReference>
<dbReference type="Gene3D" id="1.10.10.60">
    <property type="entry name" value="Homeodomain-like"/>
    <property type="match status" value="1"/>
</dbReference>
<feature type="region of interest" description="Disordered" evidence="1">
    <location>
        <begin position="141"/>
        <end position="193"/>
    </location>
</feature>
<dbReference type="CDD" id="cd00167">
    <property type="entry name" value="SANT"/>
    <property type="match status" value="1"/>
</dbReference>
<comment type="caution">
    <text evidence="3">The sequence shown here is derived from an EMBL/GenBank/DDBJ whole genome shotgun (WGS) entry which is preliminary data.</text>
</comment>
<evidence type="ECO:0000256" key="1">
    <source>
        <dbReference type="SAM" id="MobiDB-lite"/>
    </source>
</evidence>
<feature type="compositionally biased region" description="Basic residues" evidence="1">
    <location>
        <begin position="25"/>
        <end position="36"/>
    </location>
</feature>
<evidence type="ECO:0000259" key="2">
    <source>
        <dbReference type="PROSITE" id="PS50090"/>
    </source>
</evidence>
<dbReference type="InterPro" id="IPR001005">
    <property type="entry name" value="SANT/Myb"/>
</dbReference>
<dbReference type="GO" id="GO:0006450">
    <property type="term" value="P:regulation of translational fidelity"/>
    <property type="evidence" value="ECO:0007669"/>
    <property type="project" value="InterPro"/>
</dbReference>
<feature type="compositionally biased region" description="Basic and acidic residues" evidence="1">
    <location>
        <begin position="37"/>
        <end position="62"/>
    </location>
</feature>
<dbReference type="PANTHER" id="PTHR43999">
    <property type="entry name" value="DNAJ HOMOLOG SUBFAMILY C MEMBER 2"/>
    <property type="match status" value="1"/>
</dbReference>
<feature type="region of interest" description="Disordered" evidence="1">
    <location>
        <begin position="18"/>
        <end position="64"/>
    </location>
</feature>
<evidence type="ECO:0000313" key="3">
    <source>
        <dbReference type="EMBL" id="GMH10240.1"/>
    </source>
</evidence>
<protein>
    <recommendedName>
        <fullName evidence="2">Myb-like domain-containing protein</fullName>
    </recommendedName>
</protein>
<accession>A0AAD3SGA3</accession>
<dbReference type="SMART" id="SM00717">
    <property type="entry name" value="SANT"/>
    <property type="match status" value="1"/>
</dbReference>
<proteinExistence type="predicted"/>
<dbReference type="Pfam" id="PF00249">
    <property type="entry name" value="Myb_DNA-binding"/>
    <property type="match status" value="1"/>
</dbReference>
<dbReference type="GO" id="GO:0030544">
    <property type="term" value="F:Hsp70 protein binding"/>
    <property type="evidence" value="ECO:0007669"/>
    <property type="project" value="InterPro"/>
</dbReference>
<name>A0AAD3SGA3_NEPGR</name>
<evidence type="ECO:0000313" key="4">
    <source>
        <dbReference type="Proteomes" id="UP001279734"/>
    </source>
</evidence>